<evidence type="ECO:0000256" key="1">
    <source>
        <dbReference type="SAM" id="SignalP"/>
    </source>
</evidence>
<sequence length="364" mass="39292">MNKMRFSHTLSLVFAILLDKGIAQDDLQSCDVYPDPHFRTWDNIYYDYHGGTSNILHKTPTADLSVDIAQQAFTYYSAPFAVGITTGQSFIEISGTETDPQNAVRLDSASMPLPLPATFPDGSTLKIVEGNHPSETVFQFENPSNGVIVRATLSAFACQFRVKVLRPATATGGTGLCHYTTGDTTTFAASVPSTAPFTTVYGDCPASAFPSPGGDFGQGLPDRLDLLCANDGPGCEMRIAGCEEDCNATVEDPNVLQNCIFDCRATLGDTRFIRQYEELGSRCPNECSGRGRCRFGVCFCVEGRTGTSCSVEVTDDTPACPPPKKKEKTGEKEKEKAAFKLGDLDLSKLGDGLPDLFDVFGKKD</sequence>
<name>A0A0G4H910_9ALVE</name>
<dbReference type="EMBL" id="CDMZ01002039">
    <property type="protein sequence ID" value="CEM40442.1"/>
    <property type="molecule type" value="Genomic_DNA"/>
</dbReference>
<feature type="signal peptide" evidence="1">
    <location>
        <begin position="1"/>
        <end position="23"/>
    </location>
</feature>
<protein>
    <submittedName>
        <fullName evidence="2">Uncharacterized protein</fullName>
    </submittedName>
</protein>
<dbReference type="AlphaFoldDB" id="A0A0G4H910"/>
<accession>A0A0G4H910</accession>
<dbReference type="Gene3D" id="2.10.25.10">
    <property type="entry name" value="Laminin"/>
    <property type="match status" value="1"/>
</dbReference>
<evidence type="ECO:0000313" key="2">
    <source>
        <dbReference type="EMBL" id="CEM40442.1"/>
    </source>
</evidence>
<gene>
    <name evidence="2" type="ORF">Cvel_5938</name>
</gene>
<feature type="chain" id="PRO_5005191098" evidence="1">
    <location>
        <begin position="24"/>
        <end position="364"/>
    </location>
</feature>
<organism evidence="2">
    <name type="scientific">Chromera velia CCMP2878</name>
    <dbReference type="NCBI Taxonomy" id="1169474"/>
    <lineage>
        <taxon>Eukaryota</taxon>
        <taxon>Sar</taxon>
        <taxon>Alveolata</taxon>
        <taxon>Colpodellida</taxon>
        <taxon>Chromeraceae</taxon>
        <taxon>Chromera</taxon>
    </lineage>
</organism>
<proteinExistence type="predicted"/>
<keyword evidence="1" id="KW-0732">Signal</keyword>
<reference evidence="2" key="1">
    <citation type="submission" date="2014-11" db="EMBL/GenBank/DDBJ databases">
        <authorList>
            <person name="Otto D Thomas"/>
            <person name="Naeem Raeece"/>
        </authorList>
    </citation>
    <scope>NUCLEOTIDE SEQUENCE</scope>
</reference>
<dbReference type="VEuPathDB" id="CryptoDB:Cvel_5938"/>
<dbReference type="Pfam" id="PF23106">
    <property type="entry name" value="EGF_Teneurin"/>
    <property type="match status" value="1"/>
</dbReference>